<dbReference type="GO" id="GO:0016746">
    <property type="term" value="F:acyltransferase activity"/>
    <property type="evidence" value="ECO:0007669"/>
    <property type="project" value="UniProtKB-KW"/>
</dbReference>
<proteinExistence type="predicted"/>
<feature type="domain" description="N-acetyltransferase" evidence="1">
    <location>
        <begin position="177"/>
        <end position="313"/>
    </location>
</feature>
<dbReference type="InterPro" id="IPR056935">
    <property type="entry name" value="Rv0428c-like_C"/>
</dbReference>
<dbReference type="Gene3D" id="3.40.630.30">
    <property type="match status" value="1"/>
</dbReference>
<dbReference type="Pfam" id="PF24553">
    <property type="entry name" value="Rv0428c_C"/>
    <property type="match status" value="1"/>
</dbReference>
<keyword evidence="3" id="KW-1185">Reference proteome</keyword>
<protein>
    <submittedName>
        <fullName evidence="2">GNAT family N-acetyltransferase</fullName>
        <ecNumber evidence="2">2.3.-.-</ecNumber>
    </submittedName>
</protein>
<dbReference type="EC" id="2.3.-.-" evidence="2"/>
<dbReference type="SUPFAM" id="SSF55729">
    <property type="entry name" value="Acyl-CoA N-acyltransferases (Nat)"/>
    <property type="match status" value="1"/>
</dbReference>
<dbReference type="CDD" id="cd04301">
    <property type="entry name" value="NAT_SF"/>
    <property type="match status" value="1"/>
</dbReference>
<dbReference type="InterPro" id="IPR016181">
    <property type="entry name" value="Acyl_CoA_acyltransferase"/>
</dbReference>
<dbReference type="Pfam" id="PF24551">
    <property type="entry name" value="SH3_Rv0428c"/>
    <property type="match status" value="1"/>
</dbReference>
<comment type="caution">
    <text evidence="2">The sequence shown here is derived from an EMBL/GenBank/DDBJ whole genome shotgun (WGS) entry which is preliminary data.</text>
</comment>
<evidence type="ECO:0000313" key="2">
    <source>
        <dbReference type="EMBL" id="MFC0629166.1"/>
    </source>
</evidence>
<organism evidence="2 3">
    <name type="scientific">Kribbella deserti</name>
    <dbReference type="NCBI Taxonomy" id="1926257"/>
    <lineage>
        <taxon>Bacteria</taxon>
        <taxon>Bacillati</taxon>
        <taxon>Actinomycetota</taxon>
        <taxon>Actinomycetes</taxon>
        <taxon>Propionibacteriales</taxon>
        <taxon>Kribbellaceae</taxon>
        <taxon>Kribbella</taxon>
    </lineage>
</organism>
<dbReference type="Proteomes" id="UP001589890">
    <property type="component" value="Unassembled WGS sequence"/>
</dbReference>
<keyword evidence="2" id="KW-0012">Acyltransferase</keyword>
<reference evidence="2 3" key="1">
    <citation type="submission" date="2024-09" db="EMBL/GenBank/DDBJ databases">
        <authorList>
            <person name="Sun Q."/>
            <person name="Mori K."/>
        </authorList>
    </citation>
    <scope>NUCLEOTIDE SEQUENCE [LARGE SCALE GENOMIC DNA]</scope>
    <source>
        <strain evidence="2 3">CGMCC 1.15906</strain>
    </source>
</reference>
<name>A0ABV6QYS9_9ACTN</name>
<sequence length="313" mass="34228">MSGLSARDIGHRVVVRYRLPEPINGHHLTDVLGVLQAYDARQLVVRRSDASLQAVPLDAVQAAKPIQPIPLRKVDREQILLATGLNRPAIETVQLGEWLLRASGGWTGRGNSLLPYGDPGLPLEKALAEVADFYRVRDLPPLALTVLGSPLEEVLRAEGWVEARPEQSDVLLLHTSIDLVNADPGVEIVIDDKPSEPWYDATAEGVPPVGRKMLEGAAPPVAFASIRVDGQIAAVGRGALTGHWLGVDAIHVREPYRRRGLATAMLRGLARWAGPLGGRRTYLEVLEDNQPAMATYTTLGYTEAYRYRYKTLP</sequence>
<gene>
    <name evidence="2" type="ORF">ACFFGN_34190</name>
</gene>
<dbReference type="RefSeq" id="WP_380056760.1">
    <property type="nucleotide sequence ID" value="NZ_JBHLTC010000041.1"/>
</dbReference>
<keyword evidence="2" id="KW-0808">Transferase</keyword>
<dbReference type="PROSITE" id="PS51186">
    <property type="entry name" value="GNAT"/>
    <property type="match status" value="1"/>
</dbReference>
<dbReference type="InterPro" id="IPR000182">
    <property type="entry name" value="GNAT_dom"/>
</dbReference>
<accession>A0ABV6QYS9</accession>
<dbReference type="EMBL" id="JBHLTC010000041">
    <property type="protein sequence ID" value="MFC0629166.1"/>
    <property type="molecule type" value="Genomic_DNA"/>
</dbReference>
<dbReference type="InterPro" id="IPR056934">
    <property type="entry name" value="SH3_Rv0428c"/>
</dbReference>
<evidence type="ECO:0000259" key="1">
    <source>
        <dbReference type="PROSITE" id="PS51186"/>
    </source>
</evidence>
<evidence type="ECO:0000313" key="3">
    <source>
        <dbReference type="Proteomes" id="UP001589890"/>
    </source>
</evidence>